<evidence type="ECO:0000256" key="1">
    <source>
        <dbReference type="ARBA" id="ARBA00007047"/>
    </source>
</evidence>
<keyword evidence="4" id="KW-1185">Reference proteome</keyword>
<dbReference type="Pfam" id="PF01144">
    <property type="entry name" value="CoA_trans"/>
    <property type="match status" value="1"/>
</dbReference>
<dbReference type="InterPro" id="IPR012791">
    <property type="entry name" value="3-oxoacid_CoA-transf_B"/>
</dbReference>
<dbReference type="Proteomes" id="UP000238308">
    <property type="component" value="Unassembled WGS sequence"/>
</dbReference>
<dbReference type="InterPro" id="IPR004165">
    <property type="entry name" value="CoA_trans_fam_I"/>
</dbReference>
<accession>A0A2T0XL02</accession>
<dbReference type="Gene3D" id="3.40.1080.10">
    <property type="entry name" value="Glutaconate Coenzyme A-transferase"/>
    <property type="match status" value="1"/>
</dbReference>
<keyword evidence="2 3" id="KW-0808">Transferase</keyword>
<organism evidence="3 4">
    <name type="scientific">Jezberella montanilacus</name>
    <dbReference type="NCBI Taxonomy" id="323426"/>
    <lineage>
        <taxon>Bacteria</taxon>
        <taxon>Pseudomonadati</taxon>
        <taxon>Pseudomonadota</taxon>
        <taxon>Betaproteobacteria</taxon>
        <taxon>Burkholderiales</taxon>
        <taxon>Alcaligenaceae</taxon>
        <taxon>Jezberella</taxon>
    </lineage>
</organism>
<evidence type="ECO:0000313" key="3">
    <source>
        <dbReference type="EMBL" id="PRY99607.1"/>
    </source>
</evidence>
<evidence type="ECO:0000256" key="2">
    <source>
        <dbReference type="ARBA" id="ARBA00022679"/>
    </source>
</evidence>
<comment type="caution">
    <text evidence="3">The sequence shown here is derived from an EMBL/GenBank/DDBJ whole genome shotgun (WGS) entry which is preliminary data.</text>
</comment>
<dbReference type="AlphaFoldDB" id="A0A2T0XL02"/>
<dbReference type="NCBIfam" id="TIGR02428">
    <property type="entry name" value="pcaJ_scoB_fam"/>
    <property type="match status" value="1"/>
</dbReference>
<name>A0A2T0XL02_9BURK</name>
<dbReference type="OrthoDB" id="3369756at2"/>
<sequence>MSNYQSLNRLEIAYLVAQHFEDGAIVNLGIGMPTQVSNYLPKDKEILLHSENGILGMGRNAEGDEVDWDLINASRTPITLVSGASICEHTTAFAMMRGGHLDYSVLGGFQVAANGDLANWMTIEPNAIAAIGGAMDLAIGAKSVIVTMDHVAKDGSPKLLEKCTYPLTGIGVVKHVYTDLAIVDVKAGEFSVRALLDGLSFDELQSKTGAPLKRAPNMSVIKRSANGQLSF</sequence>
<dbReference type="SUPFAM" id="SSF100950">
    <property type="entry name" value="NagB/RpiA/CoA transferase-like"/>
    <property type="match status" value="1"/>
</dbReference>
<reference evidence="3 4" key="1">
    <citation type="submission" date="2018-03" db="EMBL/GenBank/DDBJ databases">
        <title>Genomic Encyclopedia of Type Strains, Phase III (KMG-III): the genomes of soil and plant-associated and newly described type strains.</title>
        <authorList>
            <person name="Whitman W."/>
        </authorList>
    </citation>
    <scope>NUCLEOTIDE SEQUENCE [LARGE SCALE GENOMIC DNA]</scope>
    <source>
        <strain evidence="3 4">MWH-P2sevCIIIb</strain>
    </source>
</reference>
<dbReference type="RefSeq" id="WP_106226884.1">
    <property type="nucleotide sequence ID" value="NZ_PVTV01000011.1"/>
</dbReference>
<proteinExistence type="inferred from homology"/>
<dbReference type="PANTHER" id="PTHR13707">
    <property type="entry name" value="KETOACID-COENZYME A TRANSFERASE"/>
    <property type="match status" value="1"/>
</dbReference>
<dbReference type="GO" id="GO:0008410">
    <property type="term" value="F:CoA-transferase activity"/>
    <property type="evidence" value="ECO:0007669"/>
    <property type="project" value="InterPro"/>
</dbReference>
<dbReference type="InterPro" id="IPR037171">
    <property type="entry name" value="NagB/RpiA_transferase-like"/>
</dbReference>
<dbReference type="InterPro" id="IPR004164">
    <property type="entry name" value="CoA_transf_AS"/>
</dbReference>
<dbReference type="PANTHER" id="PTHR13707:SF57">
    <property type="entry name" value="SUCCINYL-COA:3-KETOACID COENZYME A TRANSFERASE SUBUNIT B-RELATED"/>
    <property type="match status" value="1"/>
</dbReference>
<gene>
    <name evidence="3" type="ORF">BCM14_1059</name>
</gene>
<dbReference type="EMBL" id="PVTV01000011">
    <property type="protein sequence ID" value="PRY99607.1"/>
    <property type="molecule type" value="Genomic_DNA"/>
</dbReference>
<comment type="similarity">
    <text evidence="1">Belongs to the 3-oxoacid CoA-transferase subunit B family.</text>
</comment>
<protein>
    <submittedName>
        <fullName evidence="3">3-oxoadipate CoA-transferase beta subunit</fullName>
    </submittedName>
</protein>
<dbReference type="PROSITE" id="PS01274">
    <property type="entry name" value="COA_TRANSF_2"/>
    <property type="match status" value="1"/>
</dbReference>
<dbReference type="SMART" id="SM00882">
    <property type="entry name" value="CoA_trans"/>
    <property type="match status" value="1"/>
</dbReference>
<evidence type="ECO:0000313" key="4">
    <source>
        <dbReference type="Proteomes" id="UP000238308"/>
    </source>
</evidence>